<dbReference type="InterPro" id="IPR022422">
    <property type="entry name" value="MAS20_rcpt_metazoan"/>
</dbReference>
<organism evidence="2">
    <name type="scientific">Culex pipiens</name>
    <name type="common">House mosquito</name>
    <dbReference type="NCBI Taxonomy" id="7175"/>
    <lineage>
        <taxon>Eukaryota</taxon>
        <taxon>Metazoa</taxon>
        <taxon>Ecdysozoa</taxon>
        <taxon>Arthropoda</taxon>
        <taxon>Hexapoda</taxon>
        <taxon>Insecta</taxon>
        <taxon>Pterygota</taxon>
        <taxon>Neoptera</taxon>
        <taxon>Endopterygota</taxon>
        <taxon>Diptera</taxon>
        <taxon>Nematocera</taxon>
        <taxon>Culicoidea</taxon>
        <taxon>Culicidae</taxon>
        <taxon>Culicinae</taxon>
        <taxon>Culicini</taxon>
        <taxon>Culex</taxon>
        <taxon>Culex</taxon>
    </lineage>
</organism>
<dbReference type="EMBL" id="HBUE01026857">
    <property type="protein sequence ID" value="CAG6454651.1"/>
    <property type="molecule type" value="Transcribed_RNA"/>
</dbReference>
<proteinExistence type="predicted"/>
<dbReference type="GO" id="GO:0030943">
    <property type="term" value="F:mitochondrion targeting sequence binding"/>
    <property type="evidence" value="ECO:0007669"/>
    <property type="project" value="TreeGrafter"/>
</dbReference>
<accession>A0A8D8F1Z3</accession>
<dbReference type="GO" id="GO:0008320">
    <property type="term" value="F:protein transmembrane transporter activity"/>
    <property type="evidence" value="ECO:0007669"/>
    <property type="project" value="TreeGrafter"/>
</dbReference>
<dbReference type="PANTHER" id="PTHR12430:SF0">
    <property type="entry name" value="TRANSLOCASE OF OUTER MITOCHONDRIAL MEMBRANE 20"/>
    <property type="match status" value="1"/>
</dbReference>
<dbReference type="AlphaFoldDB" id="A0A8D8F1Z3"/>
<dbReference type="PRINTS" id="PR01989">
    <property type="entry name" value="EUOM20RECPTR"/>
</dbReference>
<evidence type="ECO:0000256" key="1">
    <source>
        <dbReference type="SAM" id="Phobius"/>
    </source>
</evidence>
<dbReference type="PANTHER" id="PTHR12430">
    <property type="entry name" value="MITOCHONDRIAL IMPORT RECEPTOR SUBUNIT TOM20"/>
    <property type="match status" value="1"/>
</dbReference>
<dbReference type="GO" id="GO:0016031">
    <property type="term" value="P:tRNA import into mitochondrion"/>
    <property type="evidence" value="ECO:0007669"/>
    <property type="project" value="TreeGrafter"/>
</dbReference>
<evidence type="ECO:0000313" key="2">
    <source>
        <dbReference type="EMBL" id="CAG6454650.1"/>
    </source>
</evidence>
<reference evidence="2" key="1">
    <citation type="submission" date="2021-05" db="EMBL/GenBank/DDBJ databases">
        <authorList>
            <person name="Alioto T."/>
            <person name="Alioto T."/>
            <person name="Gomez Garrido J."/>
        </authorList>
    </citation>
    <scope>NUCLEOTIDE SEQUENCE</scope>
</reference>
<dbReference type="GO" id="GO:0006605">
    <property type="term" value="P:protein targeting"/>
    <property type="evidence" value="ECO:0007669"/>
    <property type="project" value="InterPro"/>
</dbReference>
<protein>
    <submittedName>
        <fullName evidence="2">Mitochondrial import receptor subunit TOM20 homolog</fullName>
    </submittedName>
</protein>
<sequence length="102" mass="11641">MEISKTTIGIAAGVAGTLFLGYCIYFDHKRRKDPDFKKKLRESPFVHICSVRVIVSEMAYRDQGGKLKRQHPPPLEVQGQPCRTWQITRKCKGIKHLTAELS</sequence>
<keyword evidence="2" id="KW-0675">Receptor</keyword>
<keyword evidence="1" id="KW-0472">Membrane</keyword>
<dbReference type="EMBL" id="HBUE01026860">
    <property type="protein sequence ID" value="CAG6454653.1"/>
    <property type="molecule type" value="Transcribed_RNA"/>
</dbReference>
<dbReference type="InterPro" id="IPR002056">
    <property type="entry name" value="MAS20"/>
</dbReference>
<feature type="transmembrane region" description="Helical" evidence="1">
    <location>
        <begin position="6"/>
        <end position="26"/>
    </location>
</feature>
<dbReference type="GO" id="GO:0005742">
    <property type="term" value="C:mitochondrial outer membrane translocase complex"/>
    <property type="evidence" value="ECO:0007669"/>
    <property type="project" value="InterPro"/>
</dbReference>
<keyword evidence="1" id="KW-0812">Transmembrane</keyword>
<dbReference type="EMBL" id="HBUE01026854">
    <property type="protein sequence ID" value="CAG6454650.1"/>
    <property type="molecule type" value="Transcribed_RNA"/>
</dbReference>
<dbReference type="Pfam" id="PF02064">
    <property type="entry name" value="MAS20"/>
    <property type="match status" value="1"/>
</dbReference>
<name>A0A8D8F1Z3_CULPI</name>
<dbReference type="GO" id="GO:0030150">
    <property type="term" value="P:protein import into mitochondrial matrix"/>
    <property type="evidence" value="ECO:0007669"/>
    <property type="project" value="TreeGrafter"/>
</dbReference>
<keyword evidence="1" id="KW-1133">Transmembrane helix</keyword>
<dbReference type="GO" id="GO:0006886">
    <property type="term" value="P:intracellular protein transport"/>
    <property type="evidence" value="ECO:0007669"/>
    <property type="project" value="InterPro"/>
</dbReference>